<evidence type="ECO:0000313" key="1">
    <source>
        <dbReference type="EMBL" id="CAI6342160.1"/>
    </source>
</evidence>
<dbReference type="Proteomes" id="UP001152607">
    <property type="component" value="Unassembled WGS sequence"/>
</dbReference>
<sequence>MPSHYSHHRRFDSERDAWQPSTHFTLVYQHRQVSHSPDRTASMIQSYDYHHSPTAYKPPRSPTASGIVSYSSESTRAAFYEDWEKPLERSSYSGRKASFGIYHEPERKYRAERDKHRQMMIDDSAYMLHERYPNEAVTRWTETKRLIVDTEVMGNTRRYQDQTFRRLLLEDSWKGRGRFRDRSNIAV</sequence>
<dbReference type="AlphaFoldDB" id="A0A9W4UU78"/>
<dbReference type="EMBL" id="CAOQHR010000013">
    <property type="protein sequence ID" value="CAI6342160.1"/>
    <property type="molecule type" value="Genomic_DNA"/>
</dbReference>
<gene>
    <name evidence="1" type="ORF">PDIGIT_LOCUS15363</name>
</gene>
<comment type="caution">
    <text evidence="1">The sequence shown here is derived from an EMBL/GenBank/DDBJ whole genome shotgun (WGS) entry which is preliminary data.</text>
</comment>
<proteinExistence type="predicted"/>
<organism evidence="1 2">
    <name type="scientific">Periconia digitata</name>
    <dbReference type="NCBI Taxonomy" id="1303443"/>
    <lineage>
        <taxon>Eukaryota</taxon>
        <taxon>Fungi</taxon>
        <taxon>Dikarya</taxon>
        <taxon>Ascomycota</taxon>
        <taxon>Pezizomycotina</taxon>
        <taxon>Dothideomycetes</taxon>
        <taxon>Pleosporomycetidae</taxon>
        <taxon>Pleosporales</taxon>
        <taxon>Massarineae</taxon>
        <taxon>Periconiaceae</taxon>
        <taxon>Periconia</taxon>
    </lineage>
</organism>
<name>A0A9W4UU78_9PLEO</name>
<protein>
    <submittedName>
        <fullName evidence="1">Uncharacterized protein</fullName>
    </submittedName>
</protein>
<accession>A0A9W4UU78</accession>
<evidence type="ECO:0000313" key="2">
    <source>
        <dbReference type="Proteomes" id="UP001152607"/>
    </source>
</evidence>
<keyword evidence="2" id="KW-1185">Reference proteome</keyword>
<reference evidence="1" key="1">
    <citation type="submission" date="2023-01" db="EMBL/GenBank/DDBJ databases">
        <authorList>
            <person name="Van Ghelder C."/>
            <person name="Rancurel C."/>
        </authorList>
    </citation>
    <scope>NUCLEOTIDE SEQUENCE</scope>
    <source>
        <strain evidence="1">CNCM I-4278</strain>
    </source>
</reference>